<dbReference type="PROSITE" id="PS50851">
    <property type="entry name" value="CHEW"/>
    <property type="match status" value="1"/>
</dbReference>
<organism evidence="2 3">
    <name type="scientific">Clostridium chauvoei</name>
    <dbReference type="NCBI Taxonomy" id="46867"/>
    <lineage>
        <taxon>Bacteria</taxon>
        <taxon>Bacillati</taxon>
        <taxon>Bacillota</taxon>
        <taxon>Clostridia</taxon>
        <taxon>Eubacteriales</taxon>
        <taxon>Clostridiaceae</taxon>
        <taxon>Clostridium</taxon>
    </lineage>
</organism>
<dbReference type="PANTHER" id="PTHR22617:SF23">
    <property type="entry name" value="CHEMOTAXIS PROTEIN CHEW"/>
    <property type="match status" value="1"/>
</dbReference>
<name>A0ABD4RI83_9CLOT</name>
<evidence type="ECO:0000259" key="1">
    <source>
        <dbReference type="PROSITE" id="PS50851"/>
    </source>
</evidence>
<dbReference type="InterPro" id="IPR002545">
    <property type="entry name" value="CheW-lke_dom"/>
</dbReference>
<dbReference type="AlphaFoldDB" id="A0ABD4RI83"/>
<dbReference type="SMART" id="SM00260">
    <property type="entry name" value="CheW"/>
    <property type="match status" value="1"/>
</dbReference>
<dbReference type="InterPro" id="IPR039315">
    <property type="entry name" value="CheW"/>
</dbReference>
<sequence length="153" mass="17420">MYMEEMKILIFNLQNEFYATDISEIERILGAEKTTKLPDSPKFLEGVIDYEEGILPVISLIKRFTNNTEYCSESSDRKIIVVKKKFGKIGILVDNVSEVLSIGTDEISNPKAVSSLVSKEYMRGFIRKNDNIIIMLDLDKILSTEEEAILFQG</sequence>
<evidence type="ECO:0000313" key="2">
    <source>
        <dbReference type="EMBL" id="MBX7291102.1"/>
    </source>
</evidence>
<gene>
    <name evidence="2" type="ORF">K4H94_08705</name>
</gene>
<dbReference type="PANTHER" id="PTHR22617">
    <property type="entry name" value="CHEMOTAXIS SENSOR HISTIDINE KINASE-RELATED"/>
    <property type="match status" value="1"/>
</dbReference>
<comment type="caution">
    <text evidence="2">The sequence shown here is derived from an EMBL/GenBank/DDBJ whole genome shotgun (WGS) entry which is preliminary data.</text>
</comment>
<dbReference type="EMBL" id="JAIFTX010000017">
    <property type="protein sequence ID" value="MBX7291102.1"/>
    <property type="molecule type" value="Genomic_DNA"/>
</dbReference>
<dbReference type="Proteomes" id="UP000775179">
    <property type="component" value="Unassembled WGS sequence"/>
</dbReference>
<evidence type="ECO:0000313" key="3">
    <source>
        <dbReference type="Proteomes" id="UP000775179"/>
    </source>
</evidence>
<protein>
    <submittedName>
        <fullName evidence="2">Chemotaxis protein CheW</fullName>
    </submittedName>
</protein>
<proteinExistence type="predicted"/>
<dbReference type="Gene3D" id="2.40.50.180">
    <property type="entry name" value="CheA-289, Domain 4"/>
    <property type="match status" value="1"/>
</dbReference>
<feature type="domain" description="CheW-like" evidence="1">
    <location>
        <begin position="5"/>
        <end position="147"/>
    </location>
</feature>
<dbReference type="Gene3D" id="2.30.30.40">
    <property type="entry name" value="SH3 Domains"/>
    <property type="match status" value="1"/>
</dbReference>
<dbReference type="SUPFAM" id="SSF50341">
    <property type="entry name" value="CheW-like"/>
    <property type="match status" value="1"/>
</dbReference>
<accession>A0ABD4RI83</accession>
<reference evidence="2 3" key="1">
    <citation type="submission" date="2021-08" db="EMBL/GenBank/DDBJ databases">
        <title>Genome sequence analysis of Clostridium chauvoei strains of European origin and evaluation of typing options for outbreak investigations.</title>
        <authorList>
            <person name="Abdel-Glil M."/>
            <person name="Thomas P."/>
            <person name="Seyboldt C."/>
        </authorList>
    </citation>
    <scope>NUCLEOTIDE SEQUENCE [LARGE SCALE GENOMIC DNA]</scope>
    <source>
        <strain evidence="2 3">S0260-09</strain>
    </source>
</reference>
<dbReference type="Pfam" id="PF01584">
    <property type="entry name" value="CheW"/>
    <property type="match status" value="1"/>
</dbReference>
<dbReference type="InterPro" id="IPR036061">
    <property type="entry name" value="CheW-like_dom_sf"/>
</dbReference>